<reference evidence="2" key="1">
    <citation type="journal article" date="2014" name="Int. J. Syst. Evol. Microbiol.">
        <title>Complete genome sequence of Corynebacterium casei LMG S-19264T (=DSM 44701T), isolated from a smear-ripened cheese.</title>
        <authorList>
            <consortium name="US DOE Joint Genome Institute (JGI-PGF)"/>
            <person name="Walter F."/>
            <person name="Albersmeier A."/>
            <person name="Kalinowski J."/>
            <person name="Ruckert C."/>
        </authorList>
    </citation>
    <scope>NUCLEOTIDE SEQUENCE</scope>
    <source>
        <strain evidence="2">VKM Ac-1321</strain>
    </source>
</reference>
<evidence type="ECO:0000313" key="3">
    <source>
        <dbReference type="Proteomes" id="UP001143480"/>
    </source>
</evidence>
<gene>
    <name evidence="2" type="ORF">GCM10017581_081290</name>
</gene>
<evidence type="ECO:0008006" key="4">
    <source>
        <dbReference type="Google" id="ProtNLM"/>
    </source>
</evidence>
<name>A0A9W6KTG1_9ACTN</name>
<dbReference type="InterPro" id="IPR036390">
    <property type="entry name" value="WH_DNA-bd_sf"/>
</dbReference>
<dbReference type="SUPFAM" id="SSF46785">
    <property type="entry name" value="Winged helix' DNA-binding domain"/>
    <property type="match status" value="1"/>
</dbReference>
<dbReference type="InterPro" id="IPR036388">
    <property type="entry name" value="WH-like_DNA-bd_sf"/>
</dbReference>
<sequence>MAADLGRPVGGSVWAAAAHNGLVEQEPDRGVPEPLRRELRSELAAARARPDSDRVRDAEMALGTRGAPWPEATPDARRARLAAAMLALLRHRRPASTICPSDAARVAAGDAWRDAMDTARDVAAELARRGVLSVRQRGTDVDIATAAGPVRLARGPAW</sequence>
<protein>
    <recommendedName>
        <fullName evidence="4">DUF3253 domain-containing protein</fullName>
    </recommendedName>
</protein>
<feature type="region of interest" description="Disordered" evidence="1">
    <location>
        <begin position="43"/>
        <end position="72"/>
    </location>
</feature>
<dbReference type="Proteomes" id="UP001143480">
    <property type="component" value="Unassembled WGS sequence"/>
</dbReference>
<dbReference type="AlphaFoldDB" id="A0A9W6KTG1"/>
<keyword evidence="3" id="KW-1185">Reference proteome</keyword>
<accession>A0A9W6KTG1</accession>
<dbReference type="Pfam" id="PF11625">
    <property type="entry name" value="DUF3253"/>
    <property type="match status" value="1"/>
</dbReference>
<dbReference type="Gene3D" id="1.10.10.10">
    <property type="entry name" value="Winged helix-like DNA-binding domain superfamily/Winged helix DNA-binding domain"/>
    <property type="match status" value="1"/>
</dbReference>
<proteinExistence type="predicted"/>
<reference evidence="2" key="2">
    <citation type="submission" date="2023-01" db="EMBL/GenBank/DDBJ databases">
        <authorList>
            <person name="Sun Q."/>
            <person name="Evtushenko L."/>
        </authorList>
    </citation>
    <scope>NUCLEOTIDE SEQUENCE</scope>
    <source>
        <strain evidence="2">VKM Ac-1321</strain>
    </source>
</reference>
<comment type="caution">
    <text evidence="2">The sequence shown here is derived from an EMBL/GenBank/DDBJ whole genome shotgun (WGS) entry which is preliminary data.</text>
</comment>
<feature type="compositionally biased region" description="Basic and acidic residues" evidence="1">
    <location>
        <begin position="48"/>
        <end position="59"/>
    </location>
</feature>
<dbReference type="InterPro" id="IPR021660">
    <property type="entry name" value="DUF3253"/>
</dbReference>
<evidence type="ECO:0000256" key="1">
    <source>
        <dbReference type="SAM" id="MobiDB-lite"/>
    </source>
</evidence>
<evidence type="ECO:0000313" key="2">
    <source>
        <dbReference type="EMBL" id="GLL06379.1"/>
    </source>
</evidence>
<dbReference type="EMBL" id="BSFP01000072">
    <property type="protein sequence ID" value="GLL06379.1"/>
    <property type="molecule type" value="Genomic_DNA"/>
</dbReference>
<organism evidence="2 3">
    <name type="scientific">Dactylosporangium matsuzakiense</name>
    <dbReference type="NCBI Taxonomy" id="53360"/>
    <lineage>
        <taxon>Bacteria</taxon>
        <taxon>Bacillati</taxon>
        <taxon>Actinomycetota</taxon>
        <taxon>Actinomycetes</taxon>
        <taxon>Micromonosporales</taxon>
        <taxon>Micromonosporaceae</taxon>
        <taxon>Dactylosporangium</taxon>
    </lineage>
</organism>